<evidence type="ECO:0000256" key="1">
    <source>
        <dbReference type="ARBA" id="ARBA00004418"/>
    </source>
</evidence>
<name>R4K6R5_CLOPA</name>
<dbReference type="PATRIC" id="fig|86416.3.peg.4145"/>
<dbReference type="Proteomes" id="UP000013523">
    <property type="component" value="Chromosome"/>
</dbReference>
<dbReference type="eggNOG" id="COG0715">
    <property type="taxonomic scope" value="Bacteria"/>
</dbReference>
<comment type="similarity">
    <text evidence="2">Belongs to the bacterial solute-binding protein SsuA/TauA family.</text>
</comment>
<dbReference type="AlphaFoldDB" id="R4K6R5"/>
<dbReference type="EMBL" id="CP003261">
    <property type="protein sequence ID" value="AGK98877.1"/>
    <property type="molecule type" value="Genomic_DNA"/>
</dbReference>
<feature type="domain" description="SsuA/THI5-like" evidence="4">
    <location>
        <begin position="59"/>
        <end position="264"/>
    </location>
</feature>
<dbReference type="PANTHER" id="PTHR30024:SF47">
    <property type="entry name" value="TAURINE-BINDING PERIPLASMIC PROTEIN"/>
    <property type="match status" value="1"/>
</dbReference>
<dbReference type="PANTHER" id="PTHR30024">
    <property type="entry name" value="ALIPHATIC SULFONATES-BINDING PROTEIN-RELATED"/>
    <property type="match status" value="1"/>
</dbReference>
<protein>
    <submittedName>
        <fullName evidence="5">ABC-type nitrate/sulfonate/bicarbonate transport system, periplasmic component</fullName>
    </submittedName>
</protein>
<organism evidence="5 6">
    <name type="scientific">Clostridium pasteurianum BC1</name>
    <dbReference type="NCBI Taxonomy" id="86416"/>
    <lineage>
        <taxon>Bacteria</taxon>
        <taxon>Bacillati</taxon>
        <taxon>Bacillota</taxon>
        <taxon>Clostridia</taxon>
        <taxon>Eubacteriales</taxon>
        <taxon>Clostridiaceae</taxon>
        <taxon>Clostridium</taxon>
    </lineage>
</organism>
<accession>R4K6R5</accession>
<sequence length="344" mass="37122">MKNKKLSLIAVFIVGIMLIVTGCGNSGAKSSADNNSTSGSQKPIPVRFGVDASAFSIEFQVANAKSYFTKNGIQPQLVNFSYGIDTINAALADQVDVGLAADFAALSRFNSGDLRLLSFLNTGKAENTKYVARDGITSPEQLKGKSIGVARATVGEYALARYLEKYNIKSNEVKIQGFTSTAEEIAAFERGDIKGGFFGGVDLDKVVQTPGAKVIGTQADIPFQSRGFLIVKDKLLKEKPEAAKKIILALDEAAKFINANPEAAAEIDANVIHAPKDGVLRSLKDSTQDIRLNDDDVKQLQDVYDYATKNNLIKGGFNLKDKIVTDPLKQSLPSKLTYNPDNFK</sequence>
<dbReference type="OrthoDB" id="9815602at2"/>
<dbReference type="GO" id="GO:0042597">
    <property type="term" value="C:periplasmic space"/>
    <property type="evidence" value="ECO:0007669"/>
    <property type="project" value="UniProtKB-SubCell"/>
</dbReference>
<dbReference type="PROSITE" id="PS51257">
    <property type="entry name" value="PROKAR_LIPOPROTEIN"/>
    <property type="match status" value="1"/>
</dbReference>
<dbReference type="RefSeq" id="WP_015617152.1">
    <property type="nucleotide sequence ID" value="NC_021182.1"/>
</dbReference>
<dbReference type="STRING" id="86416.Clopa_4143"/>
<evidence type="ECO:0000313" key="6">
    <source>
        <dbReference type="Proteomes" id="UP000013523"/>
    </source>
</evidence>
<dbReference type="KEGG" id="cpas:Clopa_4143"/>
<evidence type="ECO:0000259" key="4">
    <source>
        <dbReference type="Pfam" id="PF09084"/>
    </source>
</evidence>
<proteinExistence type="inferred from homology"/>
<evidence type="ECO:0000256" key="2">
    <source>
        <dbReference type="ARBA" id="ARBA00010742"/>
    </source>
</evidence>
<dbReference type="Gene3D" id="3.40.190.10">
    <property type="entry name" value="Periplasmic binding protein-like II"/>
    <property type="match status" value="2"/>
</dbReference>
<dbReference type="SUPFAM" id="SSF53850">
    <property type="entry name" value="Periplasmic binding protein-like II"/>
    <property type="match status" value="1"/>
</dbReference>
<evidence type="ECO:0000313" key="5">
    <source>
        <dbReference type="EMBL" id="AGK98877.1"/>
    </source>
</evidence>
<dbReference type="Pfam" id="PF09084">
    <property type="entry name" value="NMT1"/>
    <property type="match status" value="1"/>
</dbReference>
<dbReference type="InterPro" id="IPR015168">
    <property type="entry name" value="SsuA/THI5"/>
</dbReference>
<dbReference type="HOGENOM" id="CLU_028871_12_1_9"/>
<gene>
    <name evidence="5" type="ORF">Clopa_4143</name>
</gene>
<reference evidence="5 6" key="1">
    <citation type="submission" date="2012-01" db="EMBL/GenBank/DDBJ databases">
        <title>Complete sequence of chromosome of Clostridium pasteurianum BC1.</title>
        <authorList>
            <consortium name="US DOE Joint Genome Institute"/>
            <person name="Lucas S."/>
            <person name="Han J."/>
            <person name="Lapidus A."/>
            <person name="Cheng J.-F."/>
            <person name="Goodwin L."/>
            <person name="Pitluck S."/>
            <person name="Peters L."/>
            <person name="Mikhailova N."/>
            <person name="Teshima H."/>
            <person name="Detter J.C."/>
            <person name="Han C."/>
            <person name="Tapia R."/>
            <person name="Land M."/>
            <person name="Hauser L."/>
            <person name="Kyrpides N."/>
            <person name="Ivanova N."/>
            <person name="Pagani I."/>
            <person name="Dunn J."/>
            <person name="Taghavi S."/>
            <person name="Francis A."/>
            <person name="van der Lelie D."/>
            <person name="Woyke T."/>
        </authorList>
    </citation>
    <scope>NUCLEOTIDE SEQUENCE [LARGE SCALE GENOMIC DNA]</scope>
    <source>
        <strain evidence="5 6">BC1</strain>
    </source>
</reference>
<evidence type="ECO:0000256" key="3">
    <source>
        <dbReference type="ARBA" id="ARBA00022729"/>
    </source>
</evidence>
<keyword evidence="3" id="KW-0732">Signal</keyword>
<keyword evidence="6" id="KW-1185">Reference proteome</keyword>
<comment type="subcellular location">
    <subcellularLocation>
        <location evidence="1">Periplasm</location>
    </subcellularLocation>
</comment>